<dbReference type="AlphaFoldDB" id="A0AAW0SPU9"/>
<feature type="transmembrane region" description="Helical" evidence="2">
    <location>
        <begin position="308"/>
        <end position="334"/>
    </location>
</feature>
<accession>A0AAW0SPU9</accession>
<feature type="transmembrane region" description="Helical" evidence="2">
    <location>
        <begin position="144"/>
        <end position="165"/>
    </location>
</feature>
<dbReference type="EMBL" id="JARAKH010000047">
    <property type="protein sequence ID" value="KAK8377405.1"/>
    <property type="molecule type" value="Genomic_DNA"/>
</dbReference>
<keyword evidence="2" id="KW-0472">Membrane</keyword>
<evidence type="ECO:0000256" key="2">
    <source>
        <dbReference type="SAM" id="Phobius"/>
    </source>
</evidence>
<evidence type="ECO:0000313" key="3">
    <source>
        <dbReference type="EMBL" id="KAK8377405.1"/>
    </source>
</evidence>
<gene>
    <name evidence="3" type="ORF">O3P69_013794</name>
</gene>
<protein>
    <recommendedName>
        <fullName evidence="5">Gustatory receptor</fullName>
    </recommendedName>
</protein>
<feature type="region of interest" description="Disordered" evidence="1">
    <location>
        <begin position="1"/>
        <end position="41"/>
    </location>
</feature>
<evidence type="ECO:0000313" key="4">
    <source>
        <dbReference type="Proteomes" id="UP001487740"/>
    </source>
</evidence>
<name>A0AAW0SPU9_SCYPA</name>
<proteinExistence type="predicted"/>
<comment type="caution">
    <text evidence="3">The sequence shown here is derived from an EMBL/GenBank/DDBJ whole genome shotgun (WGS) entry which is preliminary data.</text>
</comment>
<keyword evidence="2" id="KW-0812">Transmembrane</keyword>
<keyword evidence="4" id="KW-1185">Reference proteome</keyword>
<evidence type="ECO:0008006" key="5">
    <source>
        <dbReference type="Google" id="ProtNLM"/>
    </source>
</evidence>
<keyword evidence="2" id="KW-1133">Transmembrane helix</keyword>
<evidence type="ECO:0000256" key="1">
    <source>
        <dbReference type="SAM" id="MobiDB-lite"/>
    </source>
</evidence>
<reference evidence="3 4" key="1">
    <citation type="submission" date="2023-03" db="EMBL/GenBank/DDBJ databases">
        <title>High-quality genome of Scylla paramamosain provides insights in environmental adaptation.</title>
        <authorList>
            <person name="Zhang L."/>
        </authorList>
    </citation>
    <scope>NUCLEOTIDE SEQUENCE [LARGE SCALE GENOMIC DNA]</scope>
    <source>
        <strain evidence="3">LZ_2023a</strain>
        <tissue evidence="3">Muscle</tissue>
    </source>
</reference>
<feature type="transmembrane region" description="Helical" evidence="2">
    <location>
        <begin position="224"/>
        <end position="248"/>
    </location>
</feature>
<dbReference type="Proteomes" id="UP001487740">
    <property type="component" value="Unassembled WGS sequence"/>
</dbReference>
<sequence>MQQDTTSIATEGIRSPKVPRTTKRPTQQSRRPAPQRMAGGIRTMEGLLREREQLRAENMALKLELTPGKFDVEMARQEREVGVDEVYCGVMAVARMLGFHIVEHKGGTYNVCRRRLLPAVLLSLGCTIYTSLLMVYLALTPVPFWYVVINLPCVFAYCFIVVACVETVLNRNNMAHYLTVMQSFTVRQSRWKTNISVLVYLCYTMVLAACTLLMVPSFQVTANIPLVCITSFVPAILDLYIESFVVILTASLEKLRKEVHARETWAAGGVRATFASWMEVAKAVTMHNKIFSLCAGLRLIQLMMKAMSLLYVVCSLQCWTGGCLSLLVITALPLGETTEILYRICRVGQHLATAGDRLLGAVTAAAYQVPPGSDEQLALAHLASRMESHLPRVLAWGSDSLTLKTFIQLCRMVTACLVLLVQLGEDDRLTHAYSDGPLTRYDRCFVSNTTTTSNLIT</sequence>
<feature type="transmembrane region" description="Helical" evidence="2">
    <location>
        <begin position="116"/>
        <end position="138"/>
    </location>
</feature>
<organism evidence="3 4">
    <name type="scientific">Scylla paramamosain</name>
    <name type="common">Mud crab</name>
    <dbReference type="NCBI Taxonomy" id="85552"/>
    <lineage>
        <taxon>Eukaryota</taxon>
        <taxon>Metazoa</taxon>
        <taxon>Ecdysozoa</taxon>
        <taxon>Arthropoda</taxon>
        <taxon>Crustacea</taxon>
        <taxon>Multicrustacea</taxon>
        <taxon>Malacostraca</taxon>
        <taxon>Eumalacostraca</taxon>
        <taxon>Eucarida</taxon>
        <taxon>Decapoda</taxon>
        <taxon>Pleocyemata</taxon>
        <taxon>Brachyura</taxon>
        <taxon>Eubrachyura</taxon>
        <taxon>Portunoidea</taxon>
        <taxon>Portunidae</taxon>
        <taxon>Portuninae</taxon>
        <taxon>Scylla</taxon>
    </lineage>
</organism>
<feature type="transmembrane region" description="Helical" evidence="2">
    <location>
        <begin position="197"/>
        <end position="218"/>
    </location>
</feature>